<keyword evidence="3 7" id="KW-0732">Signal</keyword>
<dbReference type="SUPFAM" id="SSF52743">
    <property type="entry name" value="Subtilisin-like"/>
    <property type="match status" value="1"/>
</dbReference>
<evidence type="ECO:0000256" key="2">
    <source>
        <dbReference type="ARBA" id="ARBA00022692"/>
    </source>
</evidence>
<dbReference type="PROSITE" id="PS00018">
    <property type="entry name" value="EF_HAND_1"/>
    <property type="match status" value="1"/>
</dbReference>
<dbReference type="InterPro" id="IPR018247">
    <property type="entry name" value="EF_Hand_1_Ca_BS"/>
</dbReference>
<evidence type="ECO:0008006" key="10">
    <source>
        <dbReference type="Google" id="ProtNLM"/>
    </source>
</evidence>
<dbReference type="Proteomes" id="UP001501442">
    <property type="component" value="Unassembled WGS sequence"/>
</dbReference>
<accession>A0ABP8U4H7</accession>
<sequence>MRRLPAVAFAVVPALLVLLARPGVAASGFPAGSPNDPSYAPVENGAPVSCLTTATPGGEQHNLYSFLPRCTPGAKDPEGAAGMSVDTAWRDYTTGSPDTVIAYVEAGINWHAGDVADLADKVFLNTGELPKPAGSATYDKNGDGAVTAADYDGDPRVRDANGNGVIDPEDLIVAFSDGKDDDGNGFPDDISGWDFYDDQNDPATPDSTYDHANDQQRVAAAQTDNGKLGAGICPKCRLLPIRAGAEALDRTDDLAAAWLYAGRAGAKVIVSTTADLGYSSTMRRAVDKLWNDGVVMVESSNDFDSTDHQGGMFWPHVIPGNGLVANAAGAPGALANVLTSTYRERSNLTSYGAKAMFSVATQGGSTSESTPTTGGLFGLLLSYGAQAAKEKKIDRPLTNAEAVQVLRATASDVDDASLGWPGRPGWDRQYGYGRPNATKALAAVAHGDIPPAAWIDSPDWYALYDPETTSSVPVTGHVEARRAKSFRYELGFAPGIEPADSAFIKAGDGQGTGAYDGKVGTLDLSRLPASFWDKAYAMPGDKELSSTEQYTVTLRLRVWDDAGRMGEERRAIAVHHDATLRTGFPLRFGIGGESQPALTDLRGTGHQDIVFGDADGRVHALDGVSGQELSGWPVTTNASRTRIPGFDPGHEPIVAPVAVGDLFHDGRQEVVATSTTGRTYAFDAQGRLLPGWPKTLDTGVAKPAIPRPALAYTRLPHQGATASPVLTDLDGKAGLEVVQAGWDGRVHAWHADGSDVPGWPVTVADPPKPASGLTAIDDAKLDATPALADLDGDHRPEIVVRSQHSESHGAGIQAFGANYVYAYHADGSPVKGWPVRLPSIVTYYGSAQEFITEAANSPAVADVDGDGKDEVATGPSFSATFLVSGDGTIRGAYGPLNNPASGLLNRDAAAVRALLTGSSPSPAIDLPASFTTSGAFGRFGADGRLGYAESGSGAVSLVAALLYPGSGTAIGNYERGYDAATTLPVTGYPHARAGLDFLGAPLIADVTGDGRAEVVDGGDTSTVQAYTSSGQAAGFPKFTGGWTLFSPAAGDLDGDGRTDLVTTTREGYLFAWRTDGRPDAESWAYHHDEQRTGRYGTDTRPPGVLRDLRRDGTTVTFVAPGDDRYAGRAASYRVSADGRVSTVTATVGAGGRQSIAIPAGARRVVIQAVDDAGNLGPPVTL</sequence>
<dbReference type="Gene3D" id="2.130.10.130">
    <property type="entry name" value="Integrin alpha, N-terminal"/>
    <property type="match status" value="1"/>
</dbReference>
<evidence type="ECO:0000256" key="4">
    <source>
        <dbReference type="ARBA" id="ARBA00022989"/>
    </source>
</evidence>
<dbReference type="EMBL" id="BAABHK010000002">
    <property type="protein sequence ID" value="GAA4623738.1"/>
    <property type="molecule type" value="Genomic_DNA"/>
</dbReference>
<keyword evidence="2" id="KW-0812">Transmembrane</keyword>
<dbReference type="RefSeq" id="WP_345430488.1">
    <property type="nucleotide sequence ID" value="NZ_BAABHK010000002.1"/>
</dbReference>
<gene>
    <name evidence="8" type="ORF">GCM10023196_021120</name>
</gene>
<comment type="caution">
    <text evidence="6">Lacks conserved residue(s) required for the propagation of feature annotation.</text>
</comment>
<proteinExistence type="inferred from homology"/>
<dbReference type="PANTHER" id="PTHR21419">
    <property type="match status" value="1"/>
</dbReference>
<dbReference type="PROSITE" id="PS51892">
    <property type="entry name" value="SUBTILASE"/>
    <property type="match status" value="1"/>
</dbReference>
<evidence type="ECO:0000256" key="5">
    <source>
        <dbReference type="ARBA" id="ARBA00023136"/>
    </source>
</evidence>
<organism evidence="8 9">
    <name type="scientific">Actinoallomurus vinaceus</name>
    <dbReference type="NCBI Taxonomy" id="1080074"/>
    <lineage>
        <taxon>Bacteria</taxon>
        <taxon>Bacillati</taxon>
        <taxon>Actinomycetota</taxon>
        <taxon>Actinomycetes</taxon>
        <taxon>Streptosporangiales</taxon>
        <taxon>Thermomonosporaceae</taxon>
        <taxon>Actinoallomurus</taxon>
    </lineage>
</organism>
<evidence type="ECO:0000256" key="6">
    <source>
        <dbReference type="PROSITE-ProRule" id="PRU01240"/>
    </source>
</evidence>
<evidence type="ECO:0000256" key="1">
    <source>
        <dbReference type="ARBA" id="ARBA00004167"/>
    </source>
</evidence>
<feature type="chain" id="PRO_5046611665" description="Peptidase S8/S53 domain-containing protein" evidence="7">
    <location>
        <begin position="26"/>
        <end position="1181"/>
    </location>
</feature>
<evidence type="ECO:0000256" key="3">
    <source>
        <dbReference type="ARBA" id="ARBA00022729"/>
    </source>
</evidence>
<reference evidence="9" key="1">
    <citation type="journal article" date="2019" name="Int. J. Syst. Evol. Microbiol.">
        <title>The Global Catalogue of Microorganisms (GCM) 10K type strain sequencing project: providing services to taxonomists for standard genome sequencing and annotation.</title>
        <authorList>
            <consortium name="The Broad Institute Genomics Platform"/>
            <consortium name="The Broad Institute Genome Sequencing Center for Infectious Disease"/>
            <person name="Wu L."/>
            <person name="Ma J."/>
        </authorList>
    </citation>
    <scope>NUCLEOTIDE SEQUENCE [LARGE SCALE GENOMIC DNA]</scope>
    <source>
        <strain evidence="9">JCM 17939</strain>
    </source>
</reference>
<feature type="signal peptide" evidence="7">
    <location>
        <begin position="1"/>
        <end position="25"/>
    </location>
</feature>
<evidence type="ECO:0000313" key="8">
    <source>
        <dbReference type="EMBL" id="GAA4623738.1"/>
    </source>
</evidence>
<keyword evidence="4" id="KW-1133">Transmembrane helix</keyword>
<dbReference type="InterPro" id="IPR036852">
    <property type="entry name" value="Peptidase_S8/S53_dom_sf"/>
</dbReference>
<evidence type="ECO:0000256" key="7">
    <source>
        <dbReference type="SAM" id="SignalP"/>
    </source>
</evidence>
<comment type="subcellular location">
    <subcellularLocation>
        <location evidence="1">Membrane</location>
        <topology evidence="1">Single-pass membrane protein</topology>
    </subcellularLocation>
</comment>
<dbReference type="Pfam" id="PF13517">
    <property type="entry name" value="FG-GAP_3"/>
    <property type="match status" value="2"/>
</dbReference>
<dbReference type="SUPFAM" id="SSF69318">
    <property type="entry name" value="Integrin alpha N-terminal domain"/>
    <property type="match status" value="2"/>
</dbReference>
<dbReference type="InterPro" id="IPR028994">
    <property type="entry name" value="Integrin_alpha_N"/>
</dbReference>
<keyword evidence="9" id="KW-1185">Reference proteome</keyword>
<evidence type="ECO:0000313" key="9">
    <source>
        <dbReference type="Proteomes" id="UP001501442"/>
    </source>
</evidence>
<comment type="similarity">
    <text evidence="6">Belongs to the peptidase S8 family.</text>
</comment>
<dbReference type="PANTHER" id="PTHR21419:SF23">
    <property type="entry name" value="PROTEIN DEFECTIVE IN EXINE FORMATION 1"/>
    <property type="match status" value="1"/>
</dbReference>
<dbReference type="Gene3D" id="3.40.50.200">
    <property type="entry name" value="Peptidase S8/S53 domain"/>
    <property type="match status" value="1"/>
</dbReference>
<dbReference type="InterPro" id="IPR045232">
    <property type="entry name" value="FAM234"/>
</dbReference>
<protein>
    <recommendedName>
        <fullName evidence="10">Peptidase S8/S53 domain-containing protein</fullName>
    </recommendedName>
</protein>
<name>A0ABP8U4H7_9ACTN</name>
<keyword evidence="5" id="KW-0472">Membrane</keyword>
<dbReference type="InterPro" id="IPR013517">
    <property type="entry name" value="FG-GAP"/>
</dbReference>
<comment type="caution">
    <text evidence="8">The sequence shown here is derived from an EMBL/GenBank/DDBJ whole genome shotgun (WGS) entry which is preliminary data.</text>
</comment>